<dbReference type="EMBL" id="CAJVRM010000068">
    <property type="protein sequence ID" value="CAG8973249.1"/>
    <property type="molecule type" value="Genomic_DNA"/>
</dbReference>
<reference evidence="12" key="1">
    <citation type="submission" date="2021-07" db="EMBL/GenBank/DDBJ databases">
        <authorList>
            <person name="Durling M."/>
        </authorList>
    </citation>
    <scope>NUCLEOTIDE SEQUENCE</scope>
</reference>
<comment type="caution">
    <text evidence="12">The sequence shown here is derived from an EMBL/GenBank/DDBJ whole genome shotgun (WGS) entry which is preliminary data.</text>
</comment>
<keyword evidence="6" id="KW-0496">Mitochondrion</keyword>
<evidence type="ECO:0000256" key="11">
    <source>
        <dbReference type="SAM" id="Phobius"/>
    </source>
</evidence>
<evidence type="ECO:0000256" key="3">
    <source>
        <dbReference type="ARBA" id="ARBA00022448"/>
    </source>
</evidence>
<keyword evidence="3 10" id="KW-0813">Transport</keyword>
<feature type="repeat" description="Solcar" evidence="9">
    <location>
        <begin position="202"/>
        <end position="281"/>
    </location>
</feature>
<dbReference type="Proteomes" id="UP000701801">
    <property type="component" value="Unassembled WGS sequence"/>
</dbReference>
<evidence type="ECO:0000256" key="2">
    <source>
        <dbReference type="ARBA" id="ARBA00006375"/>
    </source>
</evidence>
<evidence type="ECO:0000256" key="9">
    <source>
        <dbReference type="PROSITE-ProRule" id="PRU00282"/>
    </source>
</evidence>
<keyword evidence="4 9" id="KW-0812">Transmembrane</keyword>
<dbReference type="SUPFAM" id="SSF103506">
    <property type="entry name" value="Mitochondrial carrier"/>
    <property type="match status" value="1"/>
</dbReference>
<proteinExistence type="inferred from homology"/>
<sequence>MSSLPSFTSSLTGGAIAGVAVDLFFYPIDTIKTRIQSKAGFIASGGFKNIYRGIGSVAVGSGPGGALFFATYEKSKESLLARKHARQPLKDGEKAPCWKDWQESMLASSLGELAACLVRVPTEVVKQRTQDGQHTRSLLAAQAIWSRHSSIGVLGVLREMYRGFGITVMREIPFSIIQYPLWEMMKEFSRQKSGQDEVEWWKAAIYGGTAGGIAAATTTPLDVLKTRKMLAKEKIGVLPLGRLILNEKGLRGFFAGVVPRTGWMFAGGCVFLGSYEAVTNIVHDARQKAPDLPFLT</sequence>
<dbReference type="GO" id="GO:0016020">
    <property type="term" value="C:membrane"/>
    <property type="evidence" value="ECO:0007669"/>
    <property type="project" value="UniProtKB-SubCell"/>
</dbReference>
<name>A0A9N9LDL4_9HELO</name>
<dbReference type="PANTHER" id="PTHR45667">
    <property type="entry name" value="S-ADENOSYLMETHIONINE MITOCHONDRIAL CARRIER PROTEIN"/>
    <property type="match status" value="1"/>
</dbReference>
<dbReference type="AlphaFoldDB" id="A0A9N9LDL4"/>
<evidence type="ECO:0000256" key="8">
    <source>
        <dbReference type="ARBA" id="ARBA00023136"/>
    </source>
</evidence>
<keyword evidence="5" id="KW-0677">Repeat</keyword>
<evidence type="ECO:0000256" key="1">
    <source>
        <dbReference type="ARBA" id="ARBA00004141"/>
    </source>
</evidence>
<organism evidence="12 13">
    <name type="scientific">Hymenoscyphus albidus</name>
    <dbReference type="NCBI Taxonomy" id="595503"/>
    <lineage>
        <taxon>Eukaryota</taxon>
        <taxon>Fungi</taxon>
        <taxon>Dikarya</taxon>
        <taxon>Ascomycota</taxon>
        <taxon>Pezizomycotina</taxon>
        <taxon>Leotiomycetes</taxon>
        <taxon>Helotiales</taxon>
        <taxon>Helotiaceae</taxon>
        <taxon>Hymenoscyphus</taxon>
    </lineage>
</organism>
<feature type="repeat" description="Solcar" evidence="9">
    <location>
        <begin position="99"/>
        <end position="188"/>
    </location>
</feature>
<evidence type="ECO:0000313" key="13">
    <source>
        <dbReference type="Proteomes" id="UP000701801"/>
    </source>
</evidence>
<evidence type="ECO:0000256" key="6">
    <source>
        <dbReference type="ARBA" id="ARBA00022792"/>
    </source>
</evidence>
<dbReference type="Pfam" id="PF00153">
    <property type="entry name" value="Mito_carr"/>
    <property type="match status" value="3"/>
</dbReference>
<comment type="similarity">
    <text evidence="2 10">Belongs to the mitochondrial carrier (TC 2.A.29) family.</text>
</comment>
<keyword evidence="6" id="KW-0999">Mitochondrion inner membrane</keyword>
<feature type="transmembrane region" description="Helical" evidence="11">
    <location>
        <begin position="6"/>
        <end position="28"/>
    </location>
</feature>
<gene>
    <name evidence="12" type="ORF">HYALB_00000008</name>
</gene>
<keyword evidence="13" id="KW-1185">Reference proteome</keyword>
<accession>A0A9N9LDL4</accession>
<evidence type="ECO:0000256" key="5">
    <source>
        <dbReference type="ARBA" id="ARBA00022737"/>
    </source>
</evidence>
<dbReference type="Gene3D" id="1.50.40.10">
    <property type="entry name" value="Mitochondrial carrier domain"/>
    <property type="match status" value="2"/>
</dbReference>
<evidence type="ECO:0000313" key="12">
    <source>
        <dbReference type="EMBL" id="CAG8973249.1"/>
    </source>
</evidence>
<evidence type="ECO:0000256" key="4">
    <source>
        <dbReference type="ARBA" id="ARBA00022692"/>
    </source>
</evidence>
<evidence type="ECO:0000256" key="10">
    <source>
        <dbReference type="RuleBase" id="RU000488"/>
    </source>
</evidence>
<dbReference type="InterPro" id="IPR018108">
    <property type="entry name" value="MCP_transmembrane"/>
</dbReference>
<comment type="subcellular location">
    <subcellularLocation>
        <location evidence="1">Membrane</location>
        <topology evidence="1">Multi-pass membrane protein</topology>
    </subcellularLocation>
</comment>
<evidence type="ECO:0000256" key="7">
    <source>
        <dbReference type="ARBA" id="ARBA00022989"/>
    </source>
</evidence>
<keyword evidence="7 11" id="KW-1133">Transmembrane helix</keyword>
<protein>
    <submittedName>
        <fullName evidence="12">Uncharacterized protein</fullName>
    </submittedName>
</protein>
<feature type="repeat" description="Solcar" evidence="9">
    <location>
        <begin position="5"/>
        <end position="78"/>
    </location>
</feature>
<dbReference type="OrthoDB" id="276989at2759"/>
<dbReference type="InterPro" id="IPR023395">
    <property type="entry name" value="MCP_dom_sf"/>
</dbReference>
<keyword evidence="8 9" id="KW-0472">Membrane</keyword>
<dbReference type="PROSITE" id="PS50920">
    <property type="entry name" value="SOLCAR"/>
    <property type="match status" value="3"/>
</dbReference>